<dbReference type="RefSeq" id="WP_162668115.1">
    <property type="nucleotide sequence ID" value="NZ_LR593886.1"/>
</dbReference>
<feature type="region of interest" description="Disordered" evidence="1">
    <location>
        <begin position="1"/>
        <end position="24"/>
    </location>
</feature>
<dbReference type="KEGG" id="gms:SOIL9_43340"/>
<evidence type="ECO:0000313" key="2">
    <source>
        <dbReference type="EMBL" id="VTR93380.1"/>
    </source>
</evidence>
<gene>
    <name evidence="2" type="ORF">SOIL9_43340</name>
</gene>
<dbReference type="AlphaFoldDB" id="A0A6P2D1W1"/>
<evidence type="ECO:0000313" key="3">
    <source>
        <dbReference type="Proteomes" id="UP000464178"/>
    </source>
</evidence>
<dbReference type="Proteomes" id="UP000464178">
    <property type="component" value="Chromosome"/>
</dbReference>
<dbReference type="EMBL" id="LR593886">
    <property type="protein sequence ID" value="VTR93380.1"/>
    <property type="molecule type" value="Genomic_DNA"/>
</dbReference>
<name>A0A6P2D1W1_9BACT</name>
<sequence length="144" mass="15782">MSEPSSYGPNARREQQPVKEMDDTELADVVLRPYGEGSTFYVNWEVRPKDPGHAILRTQVVVEPKGIVPIDYNIIAQCVSTDGGVRVPPGVMLRGESTHRNIPPNTSVKITVFGEVQFSDGANGWYSYCRVVVSGSDVLTPCEA</sequence>
<reference evidence="2 3" key="1">
    <citation type="submission" date="2019-05" db="EMBL/GenBank/DDBJ databases">
        <authorList>
            <consortium name="Science for Life Laboratories"/>
        </authorList>
    </citation>
    <scope>NUCLEOTIDE SEQUENCE [LARGE SCALE GENOMIC DNA]</scope>
    <source>
        <strain evidence="2">Soil9</strain>
    </source>
</reference>
<accession>A0A6P2D1W1</accession>
<proteinExistence type="predicted"/>
<evidence type="ECO:0000256" key="1">
    <source>
        <dbReference type="SAM" id="MobiDB-lite"/>
    </source>
</evidence>
<organism evidence="2 3">
    <name type="scientific">Gemmata massiliana</name>
    <dbReference type="NCBI Taxonomy" id="1210884"/>
    <lineage>
        <taxon>Bacteria</taxon>
        <taxon>Pseudomonadati</taxon>
        <taxon>Planctomycetota</taxon>
        <taxon>Planctomycetia</taxon>
        <taxon>Gemmatales</taxon>
        <taxon>Gemmataceae</taxon>
        <taxon>Gemmata</taxon>
    </lineage>
</organism>
<feature type="compositionally biased region" description="Basic and acidic residues" evidence="1">
    <location>
        <begin position="11"/>
        <end position="21"/>
    </location>
</feature>
<keyword evidence="3" id="KW-1185">Reference proteome</keyword>
<protein>
    <submittedName>
        <fullName evidence="2">Uncharacterized protein</fullName>
    </submittedName>
</protein>